<keyword evidence="2" id="KW-1185">Reference proteome</keyword>
<dbReference type="RefSeq" id="WP_143372166.1">
    <property type="nucleotide sequence ID" value="NZ_VJVZ01000002.1"/>
</dbReference>
<dbReference type="Gene3D" id="1.20.120.1620">
    <property type="match status" value="1"/>
</dbReference>
<protein>
    <submittedName>
        <fullName evidence="1">Uncharacterized protein</fullName>
    </submittedName>
</protein>
<organism evidence="1 2">
    <name type="scientific">Flavobacterium zepuense</name>
    <dbReference type="NCBI Taxonomy" id="2593302"/>
    <lineage>
        <taxon>Bacteria</taxon>
        <taxon>Pseudomonadati</taxon>
        <taxon>Bacteroidota</taxon>
        <taxon>Flavobacteriia</taxon>
        <taxon>Flavobacteriales</taxon>
        <taxon>Flavobacteriaceae</taxon>
        <taxon>Flavobacterium</taxon>
    </lineage>
</organism>
<evidence type="ECO:0000313" key="1">
    <source>
        <dbReference type="EMBL" id="TRW26668.1"/>
    </source>
</evidence>
<dbReference type="AlphaFoldDB" id="A0A552V884"/>
<dbReference type="OrthoDB" id="1369745at2"/>
<evidence type="ECO:0000313" key="2">
    <source>
        <dbReference type="Proteomes" id="UP000320643"/>
    </source>
</evidence>
<sequence length="134" mass="15518">MKYIFFLGFILILNSCAKNSYSNFDYNRADNPWIDAFKDQAFITCLKESYAHDSIFKLIEKKDALNPYDGLSLESLQKARSLGKLISKDIPPPSMCENCTEGQNYYMATCFHYYKSKELDSIANAEYRKFLALK</sequence>
<proteinExistence type="predicted"/>
<name>A0A552V884_9FLAO</name>
<dbReference type="InterPro" id="IPR038314">
    <property type="entry name" value="T6SS_sf"/>
</dbReference>
<comment type="caution">
    <text evidence="1">The sequence shown here is derived from an EMBL/GenBank/DDBJ whole genome shotgun (WGS) entry which is preliminary data.</text>
</comment>
<accession>A0A552V884</accession>
<reference evidence="1 2" key="1">
    <citation type="submission" date="2019-07" db="EMBL/GenBank/DDBJ databases">
        <title>Flavobacterium sp. nov., isolated from glacier ice.</title>
        <authorList>
            <person name="Liu Q."/>
            <person name="Xin Y.-H."/>
        </authorList>
    </citation>
    <scope>NUCLEOTIDE SEQUENCE [LARGE SCALE GENOMIC DNA]</scope>
    <source>
        <strain evidence="1 2">ZT4R6</strain>
    </source>
</reference>
<gene>
    <name evidence="1" type="ORF">FMM05_04630</name>
</gene>
<dbReference type="Proteomes" id="UP000320643">
    <property type="component" value="Unassembled WGS sequence"/>
</dbReference>
<dbReference type="EMBL" id="VJVZ01000002">
    <property type="protein sequence ID" value="TRW26668.1"/>
    <property type="molecule type" value="Genomic_DNA"/>
</dbReference>